<protein>
    <submittedName>
        <fullName evidence="2">Uncharacterized protein</fullName>
    </submittedName>
</protein>
<feature type="compositionally biased region" description="Low complexity" evidence="1">
    <location>
        <begin position="1"/>
        <end position="19"/>
    </location>
</feature>
<dbReference type="GeneID" id="68105195"/>
<gene>
    <name evidence="2" type="ORF">C9374_012741</name>
</gene>
<name>A0AA88GXQ9_NAELO</name>
<feature type="region of interest" description="Disordered" evidence="1">
    <location>
        <begin position="1"/>
        <end position="27"/>
    </location>
</feature>
<reference evidence="2 3" key="1">
    <citation type="journal article" date="2018" name="BMC Genomics">
        <title>The genome of Naegleria lovaniensis, the basis for a comparative approach to unravel pathogenicity factors of the human pathogenic amoeba N. fowleri.</title>
        <authorList>
            <person name="Liechti N."/>
            <person name="Schurch N."/>
            <person name="Bruggmann R."/>
            <person name="Wittwer M."/>
        </authorList>
    </citation>
    <scope>NUCLEOTIDE SEQUENCE [LARGE SCALE GENOMIC DNA]</scope>
    <source>
        <strain evidence="2 3">ATCC 30569</strain>
    </source>
</reference>
<organism evidence="2 3">
    <name type="scientific">Naegleria lovaniensis</name>
    <name type="common">Amoeba</name>
    <dbReference type="NCBI Taxonomy" id="51637"/>
    <lineage>
        <taxon>Eukaryota</taxon>
        <taxon>Discoba</taxon>
        <taxon>Heterolobosea</taxon>
        <taxon>Tetramitia</taxon>
        <taxon>Eutetramitia</taxon>
        <taxon>Vahlkampfiidae</taxon>
        <taxon>Naegleria</taxon>
    </lineage>
</organism>
<dbReference type="Proteomes" id="UP000816034">
    <property type="component" value="Unassembled WGS sequence"/>
</dbReference>
<sequence>MIESETQQSTTESSSSLSLNNDGRLTRPNGLPFRVGFSKEHPSEQKAFTGLEDDLLIPFCKSLSCVCYHDLFVAARDHGIVIPCPNAPRFENCNVLFDAMHDFSHVNNGLYRKFVSWWTDAIARSILTAAVEDGIHFNLAGYTKERIKVVTERYNRMMKVDDCVEYLNYDFIKILNGNDDEKQYRHVPHLIFNSKWSEEEKKLMENCTGLADIYPGFTDWDLGFILRDERLLGKCIFYCVNTVEELKNLKPMTSDELKDKFGIVKSK</sequence>
<accession>A0AA88GXQ9</accession>
<dbReference type="AlphaFoldDB" id="A0AA88GXQ9"/>
<evidence type="ECO:0000313" key="2">
    <source>
        <dbReference type="EMBL" id="KAG2392489.1"/>
    </source>
</evidence>
<evidence type="ECO:0000313" key="3">
    <source>
        <dbReference type="Proteomes" id="UP000816034"/>
    </source>
</evidence>
<dbReference type="EMBL" id="PYSW02000005">
    <property type="protein sequence ID" value="KAG2392489.1"/>
    <property type="molecule type" value="Genomic_DNA"/>
</dbReference>
<dbReference type="RefSeq" id="XP_044554383.1">
    <property type="nucleotide sequence ID" value="XM_044688541.1"/>
</dbReference>
<keyword evidence="3" id="KW-1185">Reference proteome</keyword>
<comment type="caution">
    <text evidence="2">The sequence shown here is derived from an EMBL/GenBank/DDBJ whole genome shotgun (WGS) entry which is preliminary data.</text>
</comment>
<evidence type="ECO:0000256" key="1">
    <source>
        <dbReference type="SAM" id="MobiDB-lite"/>
    </source>
</evidence>
<proteinExistence type="predicted"/>